<evidence type="ECO:0000313" key="5">
    <source>
        <dbReference type="Proteomes" id="UP000030848"/>
    </source>
</evidence>
<protein>
    <submittedName>
        <fullName evidence="4">Histidine kinase</fullName>
    </submittedName>
</protein>
<dbReference type="InterPro" id="IPR036890">
    <property type="entry name" value="HATPase_C_sf"/>
</dbReference>
<accession>A0A837DCE4</accession>
<feature type="domain" description="GAF" evidence="2">
    <location>
        <begin position="29"/>
        <end position="174"/>
    </location>
</feature>
<evidence type="ECO:0000313" key="4">
    <source>
        <dbReference type="EMBL" id="KHF44251.1"/>
    </source>
</evidence>
<evidence type="ECO:0000259" key="2">
    <source>
        <dbReference type="SMART" id="SM00065"/>
    </source>
</evidence>
<dbReference type="Gene3D" id="3.60.40.10">
    <property type="entry name" value="PPM-type phosphatase domain"/>
    <property type="match status" value="1"/>
</dbReference>
<proteinExistence type="predicted"/>
<keyword evidence="4" id="KW-0808">Transferase</keyword>
<evidence type="ECO:0000256" key="1">
    <source>
        <dbReference type="ARBA" id="ARBA00022801"/>
    </source>
</evidence>
<dbReference type="RefSeq" id="WP_037309084.1">
    <property type="nucleotide sequence ID" value="NZ_FOWS01000004.1"/>
</dbReference>
<dbReference type="Gene3D" id="3.30.565.10">
    <property type="entry name" value="Histidine kinase-like ATPase, C-terminal domain"/>
    <property type="match status" value="1"/>
</dbReference>
<dbReference type="Gene3D" id="3.30.450.40">
    <property type="match status" value="1"/>
</dbReference>
<reference evidence="4 5" key="1">
    <citation type="submission" date="2014-10" db="EMBL/GenBank/DDBJ databases">
        <title>Genome sequence of Micropolyspora internatus JCM3315.</title>
        <authorList>
            <person name="Shin S.-K."/>
            <person name="Yi H."/>
        </authorList>
    </citation>
    <scope>NUCLEOTIDE SEQUENCE [LARGE SCALE GENOMIC DNA]</scope>
    <source>
        <strain evidence="4 5">JCM 3315</strain>
    </source>
</reference>
<dbReference type="Pfam" id="PF07228">
    <property type="entry name" value="SpoIIE"/>
    <property type="match status" value="1"/>
</dbReference>
<keyword evidence="1" id="KW-0378">Hydrolase</keyword>
<keyword evidence="4" id="KW-0418">Kinase</keyword>
<feature type="domain" description="PPM-type phosphatase" evidence="3">
    <location>
        <begin position="191"/>
        <end position="404"/>
    </location>
</feature>
<dbReference type="SUPFAM" id="SSF55781">
    <property type="entry name" value="GAF domain-like"/>
    <property type="match status" value="1"/>
</dbReference>
<dbReference type="Proteomes" id="UP000030848">
    <property type="component" value="Unassembled WGS sequence"/>
</dbReference>
<dbReference type="EMBL" id="JRZE01000003">
    <property type="protein sequence ID" value="KHF44251.1"/>
    <property type="molecule type" value="Genomic_DNA"/>
</dbReference>
<dbReference type="PANTHER" id="PTHR43156:SF2">
    <property type="entry name" value="STAGE II SPORULATION PROTEIN E"/>
    <property type="match status" value="1"/>
</dbReference>
<comment type="caution">
    <text evidence="4">The sequence shown here is derived from an EMBL/GenBank/DDBJ whole genome shotgun (WGS) entry which is preliminary data.</text>
</comment>
<dbReference type="InterPro" id="IPR003594">
    <property type="entry name" value="HATPase_dom"/>
</dbReference>
<dbReference type="SMART" id="SM00065">
    <property type="entry name" value="GAF"/>
    <property type="match status" value="1"/>
</dbReference>
<dbReference type="InterPro" id="IPR036457">
    <property type="entry name" value="PPM-type-like_dom_sf"/>
</dbReference>
<organism evidence="4 5">
    <name type="scientific">Saccharomonospora viridis</name>
    <dbReference type="NCBI Taxonomy" id="1852"/>
    <lineage>
        <taxon>Bacteria</taxon>
        <taxon>Bacillati</taxon>
        <taxon>Actinomycetota</taxon>
        <taxon>Actinomycetes</taxon>
        <taxon>Pseudonocardiales</taxon>
        <taxon>Pseudonocardiaceae</taxon>
        <taxon>Saccharomonospora</taxon>
    </lineage>
</organism>
<dbReference type="SMART" id="SM00331">
    <property type="entry name" value="PP2C_SIG"/>
    <property type="match status" value="1"/>
</dbReference>
<dbReference type="OrthoDB" id="118142at2"/>
<evidence type="ECO:0000259" key="3">
    <source>
        <dbReference type="SMART" id="SM00331"/>
    </source>
</evidence>
<dbReference type="InterPro" id="IPR001932">
    <property type="entry name" value="PPM-type_phosphatase-like_dom"/>
</dbReference>
<dbReference type="Pfam" id="PF13185">
    <property type="entry name" value="GAF_2"/>
    <property type="match status" value="1"/>
</dbReference>
<dbReference type="PANTHER" id="PTHR43156">
    <property type="entry name" value="STAGE II SPORULATION PROTEIN E-RELATED"/>
    <property type="match status" value="1"/>
</dbReference>
<dbReference type="Pfam" id="PF13581">
    <property type="entry name" value="HATPase_c_2"/>
    <property type="match status" value="1"/>
</dbReference>
<dbReference type="SUPFAM" id="SSF55874">
    <property type="entry name" value="ATPase domain of HSP90 chaperone/DNA topoisomerase II/histidine kinase"/>
    <property type="match status" value="1"/>
</dbReference>
<dbReference type="InterPro" id="IPR052016">
    <property type="entry name" value="Bact_Sigma-Reg"/>
</dbReference>
<gene>
    <name evidence="4" type="ORF">MINT15_11330</name>
</gene>
<dbReference type="InterPro" id="IPR029016">
    <property type="entry name" value="GAF-like_dom_sf"/>
</dbReference>
<dbReference type="GO" id="GO:0016301">
    <property type="term" value="F:kinase activity"/>
    <property type="evidence" value="ECO:0007669"/>
    <property type="project" value="UniProtKB-KW"/>
</dbReference>
<dbReference type="AlphaFoldDB" id="A0A837DCE4"/>
<dbReference type="GO" id="GO:0016791">
    <property type="term" value="F:phosphatase activity"/>
    <property type="evidence" value="ECO:0007669"/>
    <property type="project" value="TreeGrafter"/>
</dbReference>
<sequence length="537" mass="58677">MPRAVDTHHTEDRLRRFEAIADTGLAHLREEDVLKELLGRVRDVLEADTATVLLLDNTGQQLVAAASSGLEEEVRQGVRVRVGEGFAGRVATELKPYAIEDVNSETVVNPLLWRKGLRGLVGVPLLAEGELLGILHVGTLRKRVFDDEEIHWLHLVADRIAVSLRSQLTASDRNAAATLQRSLLPVQLPSISGLDLASRYVPGERLGTSGDWYDVFTLPSGRVCMVIGDVVGRGLSAAMIMGRLRTILRASSLDREDPSEILTKLDRYARHFESDAMATIACGVWEPSLERVHLSLAGHLTPVFAPAGEESRLVTEVPVDAPIGVSSTTQKRHTVTVEVPYGAALLFYTDGLVERRDRPLDDGLRQLCETVRAGPAETLCAEVMSKLVGVNSPSDDIAILAAHRQAPETPSELRFEVDATPESLAEVRSQLRRWLPNVGASEDDTADLLIAVGEAVANSIEHAYGPHGGKVALGLEVHDAEVEITVSDTGTWRSPRGTHRGRGMQLMRQLCDELTVEHDETGTHVRLRKRFSEDESA</sequence>
<dbReference type="CDD" id="cd16936">
    <property type="entry name" value="HATPase_RsbW-like"/>
    <property type="match status" value="1"/>
</dbReference>
<dbReference type="InterPro" id="IPR003018">
    <property type="entry name" value="GAF"/>
</dbReference>
<name>A0A837DCE4_9PSEU</name>